<dbReference type="OrthoDB" id="331263at2759"/>
<feature type="transmembrane region" description="Helical" evidence="1">
    <location>
        <begin position="569"/>
        <end position="592"/>
    </location>
</feature>
<evidence type="ECO:0000313" key="4">
    <source>
        <dbReference type="Proteomes" id="UP000694255"/>
    </source>
</evidence>
<evidence type="ECO:0000256" key="1">
    <source>
        <dbReference type="SAM" id="Phobius"/>
    </source>
</evidence>
<dbReference type="GeneID" id="73467269"/>
<dbReference type="AlphaFoldDB" id="A0A8J5QTK7"/>
<comment type="caution">
    <text evidence="3">The sequence shown here is derived from an EMBL/GenBank/DDBJ whole genome shotgun (WGS) entry which is preliminary data.</text>
</comment>
<keyword evidence="4" id="KW-1185">Reference proteome</keyword>
<protein>
    <submittedName>
        <fullName evidence="3">GPI16</fullName>
    </submittedName>
</protein>
<keyword evidence="1" id="KW-1133">Transmembrane helix</keyword>
<feature type="signal peptide" evidence="2">
    <location>
        <begin position="1"/>
        <end position="21"/>
    </location>
</feature>
<dbReference type="PANTHER" id="PTHR12959">
    <property type="entry name" value="GPI TRANSAMIDASE COMPONENT PIG-T-RELATED"/>
    <property type="match status" value="1"/>
</dbReference>
<gene>
    <name evidence="3" type="ORF">J8A68_000468</name>
</gene>
<reference evidence="3 4" key="1">
    <citation type="journal article" date="2021" name="DNA Res.">
        <title>Genome analysis of Candida subhashii reveals its hybrid nature and dual mitochondrial genome conformations.</title>
        <authorList>
            <person name="Mixao V."/>
            <person name="Hegedusova E."/>
            <person name="Saus E."/>
            <person name="Pryszcz L.P."/>
            <person name="Cillingova A."/>
            <person name="Nosek J."/>
            <person name="Gabaldon T."/>
        </authorList>
    </citation>
    <scope>NUCLEOTIDE SEQUENCE [LARGE SCALE GENOMIC DNA]</scope>
    <source>
        <strain evidence="3 4">CBS 10753</strain>
    </source>
</reference>
<organism evidence="3 4">
    <name type="scientific">[Candida] subhashii</name>
    <dbReference type="NCBI Taxonomy" id="561895"/>
    <lineage>
        <taxon>Eukaryota</taxon>
        <taxon>Fungi</taxon>
        <taxon>Dikarya</taxon>
        <taxon>Ascomycota</taxon>
        <taxon>Saccharomycotina</taxon>
        <taxon>Pichiomycetes</taxon>
        <taxon>Debaryomycetaceae</taxon>
        <taxon>Spathaspora</taxon>
    </lineage>
</organism>
<dbReference type="InterPro" id="IPR007245">
    <property type="entry name" value="PIG-T"/>
</dbReference>
<dbReference type="EMBL" id="JAGSYN010000044">
    <property type="protein sequence ID" value="KAG7666038.1"/>
    <property type="molecule type" value="Genomic_DNA"/>
</dbReference>
<dbReference type="Pfam" id="PF04113">
    <property type="entry name" value="Gpi16"/>
    <property type="match status" value="1"/>
</dbReference>
<feature type="chain" id="PRO_5035174541" evidence="2">
    <location>
        <begin position="22"/>
        <end position="631"/>
    </location>
</feature>
<dbReference type="GO" id="GO:0042765">
    <property type="term" value="C:GPI-anchor transamidase complex"/>
    <property type="evidence" value="ECO:0007669"/>
    <property type="project" value="InterPro"/>
</dbReference>
<dbReference type="Proteomes" id="UP000694255">
    <property type="component" value="Unassembled WGS sequence"/>
</dbReference>
<evidence type="ECO:0000256" key="2">
    <source>
        <dbReference type="SAM" id="SignalP"/>
    </source>
</evidence>
<keyword evidence="2" id="KW-0732">Signal</keyword>
<keyword evidence="1" id="KW-0472">Membrane</keyword>
<dbReference type="GO" id="GO:0016255">
    <property type="term" value="P:attachment of GPI anchor to protein"/>
    <property type="evidence" value="ECO:0007669"/>
    <property type="project" value="InterPro"/>
</dbReference>
<accession>A0A8J5QTK7</accession>
<dbReference type="PANTHER" id="PTHR12959:SF11">
    <property type="entry name" value="GPI TRANSAMIDASE COMPONENT PIG-T"/>
    <property type="match status" value="1"/>
</dbReference>
<sequence length="631" mass="71681">MISIPVLILSLIVWFTQSSIAIDNAIPSNQYYQEHLKLKPLPRNKLLSVFDFQVSSLPFQLSYHNHNDTIGTNNIQDIRHYTYFPSTLGPIIESTNTRELSLRFTQGWWDAESWGKLPNNGKFTGGTGVEVIAIIEAPNIDIAKANWHKLNKVLSGFFCASLNFIQEEITTYPKFMTNKANVQYLPEEGNKLYLMRAALPSEPVCTENLTPFLRLLPTRGKSGISSLLDGHKVFDSLWHGMSIDVTTECSDDDENNNNCSLKLHSTVNQVVDIIRSIRKKEEGGIPKPIAGDKLRCDKSKAYTAWQCFPLGDPTELQWSLETIYGRNILGPAFEDDTKSSGISTTEVTVEADPQAWKVQLRKLYSDYVVFVSMSDGISESDYLREQIKYDVRFETTDSSVVLPIESPPLYVSRSLTGYSLDQGGLRVSFSNPSTTESVKFIYSESVPWFMRLYLHTLDLSVSEIKGISQHVSKQDHSLYIKSTYYRPAMDRHRPNHMELTIVIPANSTLTMTYQFDKSLLLYREYPPDANHGFDVEPGVISILDEQDQEVYQFRTTSLLLTLPTPDFSMPYNVIILTCTVLSLAFGIVFNLLTKRVVTEEEFEKITEASKLTQLKKKIRLQIQKVKYILGI</sequence>
<evidence type="ECO:0000313" key="3">
    <source>
        <dbReference type="EMBL" id="KAG7666038.1"/>
    </source>
</evidence>
<proteinExistence type="predicted"/>
<dbReference type="RefSeq" id="XP_049266270.1">
    <property type="nucleotide sequence ID" value="XM_049408692.1"/>
</dbReference>
<keyword evidence="1" id="KW-0812">Transmembrane</keyword>
<name>A0A8J5QTK7_9ASCO</name>